<keyword evidence="2" id="KW-1185">Reference proteome</keyword>
<dbReference type="RefSeq" id="XP_014144770.1">
    <property type="nucleotide sequence ID" value="XM_014289295.1"/>
</dbReference>
<evidence type="ECO:0000313" key="2">
    <source>
        <dbReference type="Proteomes" id="UP000054560"/>
    </source>
</evidence>
<dbReference type="AlphaFoldDB" id="A0A0L0F3W4"/>
<dbReference type="EMBL" id="KQ250064">
    <property type="protein sequence ID" value="KNC70868.1"/>
    <property type="molecule type" value="Genomic_DNA"/>
</dbReference>
<protein>
    <submittedName>
        <fullName evidence="1">Uncharacterized protein</fullName>
    </submittedName>
</protein>
<accession>A0A0L0F3W4</accession>
<proteinExistence type="predicted"/>
<evidence type="ECO:0000313" key="1">
    <source>
        <dbReference type="EMBL" id="KNC70868.1"/>
    </source>
</evidence>
<name>A0A0L0F3W4_9EUKA</name>
<sequence length="56" mass="6394">AWHRRSDTCVRAFLKWLDTSIEALLVNGHRELKRLAALESSGLNFVHHTDLKPVGK</sequence>
<dbReference type="OrthoDB" id="411372at2759"/>
<dbReference type="Proteomes" id="UP000054560">
    <property type="component" value="Unassembled WGS sequence"/>
</dbReference>
<dbReference type="GeneID" id="25917107"/>
<feature type="non-terminal residue" evidence="1">
    <location>
        <position position="56"/>
    </location>
</feature>
<organism evidence="1 2">
    <name type="scientific">Sphaeroforma arctica JP610</name>
    <dbReference type="NCBI Taxonomy" id="667725"/>
    <lineage>
        <taxon>Eukaryota</taxon>
        <taxon>Ichthyosporea</taxon>
        <taxon>Ichthyophonida</taxon>
        <taxon>Sphaeroforma</taxon>
    </lineage>
</organism>
<feature type="non-terminal residue" evidence="1">
    <location>
        <position position="1"/>
    </location>
</feature>
<reference evidence="1 2" key="1">
    <citation type="submission" date="2011-02" db="EMBL/GenBank/DDBJ databases">
        <title>The Genome Sequence of Sphaeroforma arctica JP610.</title>
        <authorList>
            <consortium name="The Broad Institute Genome Sequencing Platform"/>
            <person name="Russ C."/>
            <person name="Cuomo C."/>
            <person name="Young S.K."/>
            <person name="Zeng Q."/>
            <person name="Gargeya S."/>
            <person name="Alvarado L."/>
            <person name="Berlin A."/>
            <person name="Chapman S.B."/>
            <person name="Chen Z."/>
            <person name="Freedman E."/>
            <person name="Gellesch M."/>
            <person name="Goldberg J."/>
            <person name="Griggs A."/>
            <person name="Gujja S."/>
            <person name="Heilman E."/>
            <person name="Heiman D."/>
            <person name="Howarth C."/>
            <person name="Mehta T."/>
            <person name="Neiman D."/>
            <person name="Pearson M."/>
            <person name="Roberts A."/>
            <person name="Saif S."/>
            <person name="Shea T."/>
            <person name="Shenoy N."/>
            <person name="Sisk P."/>
            <person name="Stolte C."/>
            <person name="Sykes S."/>
            <person name="White J."/>
            <person name="Yandava C."/>
            <person name="Burger G."/>
            <person name="Gray M.W."/>
            <person name="Holland P.W.H."/>
            <person name="King N."/>
            <person name="Lang F.B.F."/>
            <person name="Roger A.J."/>
            <person name="Ruiz-Trillo I."/>
            <person name="Haas B."/>
            <person name="Nusbaum C."/>
            <person name="Birren B."/>
        </authorList>
    </citation>
    <scope>NUCLEOTIDE SEQUENCE [LARGE SCALE GENOMIC DNA]</scope>
    <source>
        <strain evidence="1 2">JP610</strain>
    </source>
</reference>
<gene>
    <name evidence="1" type="ORF">SARC_16603</name>
</gene>